<accession>A0A8J4GVJ1</accession>
<evidence type="ECO:0000256" key="1">
    <source>
        <dbReference type="SAM" id="MobiDB-lite"/>
    </source>
</evidence>
<feature type="region of interest" description="Disordered" evidence="1">
    <location>
        <begin position="1"/>
        <end position="41"/>
    </location>
</feature>
<keyword evidence="6" id="KW-1185">Reference proteome</keyword>
<feature type="transmembrane region" description="Helical" evidence="2">
    <location>
        <begin position="100"/>
        <end position="129"/>
    </location>
</feature>
<keyword evidence="2" id="KW-1133">Transmembrane helix</keyword>
<feature type="compositionally biased region" description="Basic and acidic residues" evidence="1">
    <location>
        <begin position="18"/>
        <end position="34"/>
    </location>
</feature>
<feature type="transmembrane region" description="Helical" evidence="2">
    <location>
        <begin position="59"/>
        <end position="80"/>
    </location>
</feature>
<protein>
    <submittedName>
        <fullName evidence="4">Uncharacterized protein</fullName>
    </submittedName>
</protein>
<dbReference type="InterPro" id="IPR007462">
    <property type="entry name" value="COV1-like"/>
</dbReference>
<dbReference type="PANTHER" id="PTHR31876">
    <property type="entry name" value="COV-LIKE PROTEIN 1"/>
    <property type="match status" value="1"/>
</dbReference>
<sequence length="298" mass="33815">MPVTPTDVEAQPSSRLMGAEEEKDRKPGEIERRQSGAMRQRSGQQALTSIVHSWASRKFAVGCAILFPVAVTVYVTWWFLTFFDNFFSPIYYKLFDFHVFGLGFITSMAFIFLIGVFFSSWLGSALLGIGEWIIKRLPLVKHIYSASKQVSAAINPENEASKAFQECVIIRHPRKGEYAIAFITGRTVLQTGTQDTKLNTVYVPTNHVYVGDIFLLEDKEITHTNLSVREGLGKTRLALADIYARNSILIVFICMFVYCRDHRFLWYGYSAKLDCHVQTMMGVGNHGDDASVNHQYLR</sequence>
<evidence type="ECO:0000313" key="6">
    <source>
        <dbReference type="Proteomes" id="UP000747110"/>
    </source>
</evidence>
<name>A0A8J4GVJ1_9CHLO</name>
<organism evidence="4 5">
    <name type="scientific">Volvox reticuliferus</name>
    <dbReference type="NCBI Taxonomy" id="1737510"/>
    <lineage>
        <taxon>Eukaryota</taxon>
        <taxon>Viridiplantae</taxon>
        <taxon>Chlorophyta</taxon>
        <taxon>core chlorophytes</taxon>
        <taxon>Chlorophyceae</taxon>
        <taxon>CS clade</taxon>
        <taxon>Chlamydomonadales</taxon>
        <taxon>Volvocaceae</taxon>
        <taxon>Volvox</taxon>
    </lineage>
</organism>
<proteinExistence type="predicted"/>
<reference evidence="4" key="1">
    <citation type="journal article" date="2021" name="Proc. Natl. Acad. Sci. U.S.A.">
        <title>Three genomes in the algal genus Volvox reveal the fate of a haploid sex-determining region after a transition to homothallism.</title>
        <authorList>
            <person name="Yamamoto K."/>
            <person name="Hamaji T."/>
            <person name="Kawai-Toyooka H."/>
            <person name="Matsuzaki R."/>
            <person name="Takahashi F."/>
            <person name="Nishimura Y."/>
            <person name="Kawachi M."/>
            <person name="Noguchi H."/>
            <person name="Minakuchi Y."/>
            <person name="Umen J.G."/>
            <person name="Toyoda A."/>
            <person name="Nozaki H."/>
        </authorList>
    </citation>
    <scope>NUCLEOTIDE SEQUENCE</scope>
    <source>
        <strain evidence="4">NIES-3785</strain>
        <strain evidence="3">NIES-3786</strain>
    </source>
</reference>
<comment type="caution">
    <text evidence="4">The sequence shown here is derived from an EMBL/GenBank/DDBJ whole genome shotgun (WGS) entry which is preliminary data.</text>
</comment>
<evidence type="ECO:0000313" key="5">
    <source>
        <dbReference type="Proteomes" id="UP000722791"/>
    </source>
</evidence>
<keyword evidence="2" id="KW-0472">Membrane</keyword>
<dbReference type="Proteomes" id="UP000747110">
    <property type="component" value="Unassembled WGS sequence"/>
</dbReference>
<evidence type="ECO:0000256" key="2">
    <source>
        <dbReference type="SAM" id="Phobius"/>
    </source>
</evidence>
<evidence type="ECO:0000313" key="4">
    <source>
        <dbReference type="EMBL" id="GIM14367.1"/>
    </source>
</evidence>
<dbReference type="Pfam" id="PF04367">
    <property type="entry name" value="DUF502"/>
    <property type="match status" value="1"/>
</dbReference>
<dbReference type="Proteomes" id="UP000722791">
    <property type="component" value="Unassembled WGS sequence"/>
</dbReference>
<dbReference type="PANTHER" id="PTHR31876:SF26">
    <property type="entry name" value="PROTEIN LIKE COV 2"/>
    <property type="match status" value="1"/>
</dbReference>
<dbReference type="EMBL" id="BNCQ01000056">
    <property type="protein sequence ID" value="GIM14367.1"/>
    <property type="molecule type" value="Genomic_DNA"/>
</dbReference>
<dbReference type="AlphaFoldDB" id="A0A8J4GVJ1"/>
<feature type="transmembrane region" description="Helical" evidence="2">
    <location>
        <begin position="237"/>
        <end position="258"/>
    </location>
</feature>
<dbReference type="EMBL" id="BNCP01000001">
    <property type="protein sequence ID" value="GIL69099.1"/>
    <property type="molecule type" value="Genomic_DNA"/>
</dbReference>
<gene>
    <name evidence="3" type="ORF">Vretifemale_95</name>
    <name evidence="4" type="ORF">Vretimale_17321</name>
</gene>
<evidence type="ECO:0000313" key="3">
    <source>
        <dbReference type="EMBL" id="GIL69099.1"/>
    </source>
</evidence>
<dbReference type="OrthoDB" id="534431at2759"/>
<dbReference type="GO" id="GO:0005794">
    <property type="term" value="C:Golgi apparatus"/>
    <property type="evidence" value="ECO:0007669"/>
    <property type="project" value="TreeGrafter"/>
</dbReference>
<keyword evidence="2" id="KW-0812">Transmembrane</keyword>